<feature type="domain" description="D-isomer specific 2-hydroxyacid dehydrogenase NAD-binding" evidence="6">
    <location>
        <begin position="111"/>
        <end position="299"/>
    </location>
</feature>
<sequence length="331" mass="36387">MKIIAYNVRDDEIPFIKAWGEHNEVEVDYSIDTLNSETLKQAQGYDGISCLQTIPYDEELFAEMKKMGITMLSLRNVGLDNVDLVAAKKYGIVVTNVPDYSPASIAEFAVTLALAVNRKVGYMYYQLHELGEFHFSADFMGKLISNQTVGVVGTGRIGKEAIRMFTGLGAKVIAYSKSHLTDSELNFTYVDNLEDVMDQADIIDLHIPGVPENEHLFDEAAFKRMKSSAILINTARGSIVDTTALIAALERGEIAGAGIDTLEDESADLQNSRSTAQVTDHNVLALSKMPNVIVTPHSAFHTDEAVMNMVNISFNNLMQKLIGSEVNNLAK</sequence>
<feature type="domain" description="D-isomer specific 2-hydroxyacid dehydrogenase catalytic" evidence="5">
    <location>
        <begin position="6"/>
        <end position="329"/>
    </location>
</feature>
<organism evidence="7 8">
    <name type="scientific">Lentilactobacillus kosonis</name>
    <dbReference type="NCBI Taxonomy" id="2810561"/>
    <lineage>
        <taxon>Bacteria</taxon>
        <taxon>Bacillati</taxon>
        <taxon>Bacillota</taxon>
        <taxon>Bacilli</taxon>
        <taxon>Lactobacillales</taxon>
        <taxon>Lactobacillaceae</taxon>
        <taxon>Lentilactobacillus</taxon>
    </lineage>
</organism>
<dbReference type="RefSeq" id="WP_125007959.1">
    <property type="nucleotide sequence ID" value="NZ_BEXA01000002.1"/>
</dbReference>
<dbReference type="EMBL" id="BEXA01000002">
    <property type="protein sequence ID" value="GAY72633.1"/>
    <property type="molecule type" value="Genomic_DNA"/>
</dbReference>
<dbReference type="PANTHER" id="PTHR43026:SF1">
    <property type="entry name" value="2-HYDROXYACID DEHYDROGENASE HOMOLOG 1-RELATED"/>
    <property type="match status" value="1"/>
</dbReference>
<dbReference type="STRING" id="1138822.PL11_007695"/>
<dbReference type="InterPro" id="IPR029753">
    <property type="entry name" value="D-isomer_DH_CS"/>
</dbReference>
<protein>
    <submittedName>
        <fullName evidence="7">D-lactate dehydrogenase</fullName>
        <ecNumber evidence="7">1.1.1.28</ecNumber>
    </submittedName>
</protein>
<evidence type="ECO:0000259" key="6">
    <source>
        <dbReference type="Pfam" id="PF02826"/>
    </source>
</evidence>
<dbReference type="InterPro" id="IPR036291">
    <property type="entry name" value="NAD(P)-bd_dom_sf"/>
</dbReference>
<proteinExistence type="inferred from homology"/>
<dbReference type="InterPro" id="IPR006140">
    <property type="entry name" value="D-isomer_DH_NAD-bd"/>
</dbReference>
<dbReference type="SUPFAM" id="SSF52283">
    <property type="entry name" value="Formate/glycerate dehydrogenase catalytic domain-like"/>
    <property type="match status" value="1"/>
</dbReference>
<evidence type="ECO:0000313" key="7">
    <source>
        <dbReference type="EMBL" id="GAY72633.1"/>
    </source>
</evidence>
<dbReference type="PROSITE" id="PS00671">
    <property type="entry name" value="D_2_HYDROXYACID_DH_3"/>
    <property type="match status" value="1"/>
</dbReference>
<dbReference type="CDD" id="cd12186">
    <property type="entry name" value="LDH"/>
    <property type="match status" value="1"/>
</dbReference>
<dbReference type="GO" id="GO:0051287">
    <property type="term" value="F:NAD binding"/>
    <property type="evidence" value="ECO:0007669"/>
    <property type="project" value="InterPro"/>
</dbReference>
<name>A0A401FJV2_9LACO</name>
<evidence type="ECO:0000256" key="4">
    <source>
        <dbReference type="RuleBase" id="RU003719"/>
    </source>
</evidence>
<comment type="caution">
    <text evidence="7">The sequence shown here is derived from an EMBL/GenBank/DDBJ whole genome shotgun (WGS) entry which is preliminary data.</text>
</comment>
<dbReference type="PROSITE" id="PS00065">
    <property type="entry name" value="D_2_HYDROXYACID_DH_1"/>
    <property type="match status" value="1"/>
</dbReference>
<dbReference type="InterPro" id="IPR029752">
    <property type="entry name" value="D-isomer_DH_CS1"/>
</dbReference>
<evidence type="ECO:0000256" key="2">
    <source>
        <dbReference type="ARBA" id="ARBA00023002"/>
    </source>
</evidence>
<dbReference type="GO" id="GO:0008720">
    <property type="term" value="F:D-lactate dehydrogenase (NAD+) activity"/>
    <property type="evidence" value="ECO:0007669"/>
    <property type="project" value="UniProtKB-EC"/>
</dbReference>
<dbReference type="InterPro" id="IPR006139">
    <property type="entry name" value="D-isomer_2_OHA_DH_cat_dom"/>
</dbReference>
<dbReference type="Proteomes" id="UP000286974">
    <property type="component" value="Unassembled WGS sequence"/>
</dbReference>
<evidence type="ECO:0000259" key="5">
    <source>
        <dbReference type="Pfam" id="PF00389"/>
    </source>
</evidence>
<keyword evidence="2 4" id="KW-0560">Oxidoreductase</keyword>
<dbReference type="OrthoDB" id="9805416at2"/>
<comment type="similarity">
    <text evidence="1 4">Belongs to the D-isomer specific 2-hydroxyacid dehydrogenase family.</text>
</comment>
<evidence type="ECO:0000256" key="1">
    <source>
        <dbReference type="ARBA" id="ARBA00005854"/>
    </source>
</evidence>
<dbReference type="Gene3D" id="3.40.50.720">
    <property type="entry name" value="NAD(P)-binding Rossmann-like Domain"/>
    <property type="match status" value="2"/>
</dbReference>
<dbReference type="AlphaFoldDB" id="A0A401FJV2"/>
<accession>A0A401FJV2</accession>
<dbReference type="SUPFAM" id="SSF51735">
    <property type="entry name" value="NAD(P)-binding Rossmann-fold domains"/>
    <property type="match status" value="1"/>
</dbReference>
<dbReference type="Pfam" id="PF02826">
    <property type="entry name" value="2-Hacid_dh_C"/>
    <property type="match status" value="1"/>
</dbReference>
<dbReference type="Pfam" id="PF00389">
    <property type="entry name" value="2-Hacid_dh"/>
    <property type="match status" value="1"/>
</dbReference>
<evidence type="ECO:0000256" key="3">
    <source>
        <dbReference type="ARBA" id="ARBA00023027"/>
    </source>
</evidence>
<evidence type="ECO:0000313" key="8">
    <source>
        <dbReference type="Proteomes" id="UP000286974"/>
    </source>
</evidence>
<gene>
    <name evidence="7" type="ORF">NBRC111893_779</name>
</gene>
<dbReference type="InterPro" id="IPR058205">
    <property type="entry name" value="D-LDH-like"/>
</dbReference>
<dbReference type="PANTHER" id="PTHR43026">
    <property type="entry name" value="2-HYDROXYACID DEHYDROGENASE HOMOLOG 1-RELATED"/>
    <property type="match status" value="1"/>
</dbReference>
<reference evidence="7 8" key="1">
    <citation type="submission" date="2017-11" db="EMBL/GenBank/DDBJ databases">
        <title>Draft Genome Sequence of Lactobacillus curieae NBRC 111893 isolated from Koso, a Japanese sugar-Vegetable Fermented Beverage.</title>
        <authorList>
            <person name="Chiou T.Y."/>
            <person name="Oshima K."/>
            <person name="Suda W."/>
            <person name="Hattori M."/>
            <person name="Takahashi T."/>
        </authorList>
    </citation>
    <scope>NUCLEOTIDE SEQUENCE [LARGE SCALE GENOMIC DNA]</scope>
    <source>
        <strain evidence="7 8">NBRC111893</strain>
    </source>
</reference>
<keyword evidence="8" id="KW-1185">Reference proteome</keyword>
<dbReference type="EC" id="1.1.1.28" evidence="7"/>
<keyword evidence="3" id="KW-0520">NAD</keyword>